<dbReference type="EMBL" id="AVOT02038096">
    <property type="protein sequence ID" value="MBW0532884.1"/>
    <property type="molecule type" value="Genomic_DNA"/>
</dbReference>
<evidence type="ECO:0000313" key="1">
    <source>
        <dbReference type="EMBL" id="MBW0532884.1"/>
    </source>
</evidence>
<dbReference type="CDD" id="cd09272">
    <property type="entry name" value="RNase_HI_RT_Ty1"/>
    <property type="match status" value="1"/>
</dbReference>
<dbReference type="Proteomes" id="UP000765509">
    <property type="component" value="Unassembled WGS sequence"/>
</dbReference>
<dbReference type="OrthoDB" id="7691805at2759"/>
<reference evidence="1" key="1">
    <citation type="submission" date="2021-03" db="EMBL/GenBank/DDBJ databases">
        <title>Draft genome sequence of rust myrtle Austropuccinia psidii MF-1, a brazilian biotype.</title>
        <authorList>
            <person name="Quecine M.C."/>
            <person name="Pachon D.M.R."/>
            <person name="Bonatelli M.L."/>
            <person name="Correr F.H."/>
            <person name="Franceschini L.M."/>
            <person name="Leite T.F."/>
            <person name="Margarido G.R.A."/>
            <person name="Almeida C.A."/>
            <person name="Ferrarezi J.A."/>
            <person name="Labate C.A."/>
        </authorList>
    </citation>
    <scope>NUCLEOTIDE SEQUENCE</scope>
    <source>
        <strain evidence="1">MF-1</strain>
    </source>
</reference>
<dbReference type="AlphaFoldDB" id="A0A9Q3IBN2"/>
<comment type="caution">
    <text evidence="1">The sequence shown here is derived from an EMBL/GenBank/DDBJ whole genome shotgun (WGS) entry which is preliminary data.</text>
</comment>
<accession>A0A9Q3IBN2</accession>
<proteinExistence type="predicted"/>
<gene>
    <name evidence="1" type="ORF">O181_072599</name>
</gene>
<sequence>MQNNSLTIKANDGREGLEIYVDANWGGEASRSQHGFIGFLWGSPVTWNSRRQTCMASLTCQAEYMALSFAARAGILISQEIDVIHKGIVPTLISDNKAAIQIASDSGSKKIQDIFRENSI</sequence>
<name>A0A9Q3IBN2_9BASI</name>
<evidence type="ECO:0000313" key="2">
    <source>
        <dbReference type="Proteomes" id="UP000765509"/>
    </source>
</evidence>
<organism evidence="1 2">
    <name type="scientific">Austropuccinia psidii MF-1</name>
    <dbReference type="NCBI Taxonomy" id="1389203"/>
    <lineage>
        <taxon>Eukaryota</taxon>
        <taxon>Fungi</taxon>
        <taxon>Dikarya</taxon>
        <taxon>Basidiomycota</taxon>
        <taxon>Pucciniomycotina</taxon>
        <taxon>Pucciniomycetes</taxon>
        <taxon>Pucciniales</taxon>
        <taxon>Sphaerophragmiaceae</taxon>
        <taxon>Austropuccinia</taxon>
    </lineage>
</organism>
<keyword evidence="2" id="KW-1185">Reference proteome</keyword>
<protein>
    <submittedName>
        <fullName evidence="1">Uncharacterized protein</fullName>
    </submittedName>
</protein>